<protein>
    <submittedName>
        <fullName evidence="1">Uncharacterized protein</fullName>
    </submittedName>
</protein>
<dbReference type="EMBL" id="CP124616">
    <property type="protein sequence ID" value="WGW03215.1"/>
    <property type="molecule type" value="Genomic_DNA"/>
</dbReference>
<gene>
    <name evidence="1" type="ORF">QF118_14970</name>
</gene>
<evidence type="ECO:0000313" key="1">
    <source>
        <dbReference type="EMBL" id="WGW03215.1"/>
    </source>
</evidence>
<accession>A0ABY8QF19</accession>
<organism evidence="1 2">
    <name type="scientific">Tropicibacter oceani</name>
    <dbReference type="NCBI Taxonomy" id="3058420"/>
    <lineage>
        <taxon>Bacteria</taxon>
        <taxon>Pseudomonadati</taxon>
        <taxon>Pseudomonadota</taxon>
        <taxon>Alphaproteobacteria</taxon>
        <taxon>Rhodobacterales</taxon>
        <taxon>Roseobacteraceae</taxon>
        <taxon>Tropicibacter</taxon>
    </lineage>
</organism>
<dbReference type="Proteomes" id="UP001241605">
    <property type="component" value="Chromosome"/>
</dbReference>
<evidence type="ECO:0000313" key="2">
    <source>
        <dbReference type="Proteomes" id="UP001241605"/>
    </source>
</evidence>
<proteinExistence type="predicted"/>
<keyword evidence="2" id="KW-1185">Reference proteome</keyword>
<reference evidence="1 2" key="1">
    <citation type="submission" date="2023-05" db="EMBL/GenBank/DDBJ databases">
        <title>YMD87, complete Genome.</title>
        <authorList>
            <person name="Zhang J."/>
            <person name="Xu X."/>
        </authorList>
    </citation>
    <scope>NUCLEOTIDE SEQUENCE [LARGE SCALE GENOMIC DNA]</scope>
    <source>
        <strain evidence="1 2">YMD87</strain>
    </source>
</reference>
<sequence>MDPLSPDQALHAAFARGALDRYFDILRDAPRIGNVVQATRACLRSDDPAGNFRLIVDRLEPAQTDDPEFETLLMLHWDRAPDWLRASEDKICRILDNPRTKRCLAINARRFHPGESPFGRDVARRLPALRDRLSPAGLLSAALFCPEPMAQWIAPLADALLTTDFNDFTEFLGLIALPGQDALQALLFDHLAEFPGRLDGSGDKGLHLLIGFWSFGITLPDAAQAGLRRDAQASPALQDSPFWQNRFAPALRLLDRHVACPPLPAGTAPPRIFVAVIGQLRGHAQTLAGFHAFLGQLPDPIVIVDSWTSTGTKLPTTIDTVERAFRGALADRLRRHLASAALTADTFATRLPNLCRFIQSQGRADAAAVQAAYGAASIVLEDDTPDDIASLPNPAKQLRRFQSALRQIRGFDPRPDDLVVRVRPDMTLDAESVPELPLGEMIDRVQRSGCLFTGKASDTAARCVTWAKGPAVDDNFALGRYHEMQSYLGVLDWAEGDDDAQTLATPAEAHATLGWRLFTQGIRLENAGYRGHFVSEVFGGSEGLIAALRLDLAQAADSPQGAALIADLIAAAEGDLHAAPPA</sequence>
<dbReference type="RefSeq" id="WP_282299844.1">
    <property type="nucleotide sequence ID" value="NZ_CP124616.1"/>
</dbReference>
<name>A0ABY8QF19_9RHOB</name>